<evidence type="ECO:0000313" key="1">
    <source>
        <dbReference type="EMBL" id="QTX13782.1"/>
    </source>
</evidence>
<protein>
    <submittedName>
        <fullName evidence="1">Uncharacterized protein</fullName>
    </submittedName>
</protein>
<dbReference type="EMBL" id="MN956836">
    <property type="protein sequence ID" value="QTX13782.1"/>
    <property type="molecule type" value="Genomic_DNA"/>
</dbReference>
<reference evidence="1" key="1">
    <citation type="submission" date="2020-01" db="EMBL/GenBank/DDBJ databases">
        <authorList>
            <person name="Qin S."/>
        </authorList>
    </citation>
    <scope>NUCLEOTIDE SEQUENCE</scope>
    <source>
        <strain evidence="1">CVir17-16-YZ6g</strain>
        <plasmid evidence="1">p17-15-vir-like</plasmid>
    </source>
</reference>
<geneLocation type="plasmid" evidence="1">
    <name>p17-15-vir-like</name>
</geneLocation>
<proteinExistence type="predicted"/>
<keyword evidence="1" id="KW-0614">Plasmid</keyword>
<accession>A0A8B0SXB7</accession>
<dbReference type="AlphaFoldDB" id="A0A8B0SXB7"/>
<sequence length="39" mass="4499">MSMKIFIIDEYLPAYAGFSLTESRKVTFYLTACDIIHPL</sequence>
<organism evidence="1">
    <name type="scientific">Klebsiella pneumoniae</name>
    <dbReference type="NCBI Taxonomy" id="573"/>
    <lineage>
        <taxon>Bacteria</taxon>
        <taxon>Pseudomonadati</taxon>
        <taxon>Pseudomonadota</taxon>
        <taxon>Gammaproteobacteria</taxon>
        <taxon>Enterobacterales</taxon>
        <taxon>Enterobacteriaceae</taxon>
        <taxon>Klebsiella/Raoultella group</taxon>
        <taxon>Klebsiella</taxon>
        <taxon>Klebsiella pneumoniae complex</taxon>
    </lineage>
</organism>
<name>A0A8B0SXB7_KLEPN</name>